<evidence type="ECO:0000313" key="5">
    <source>
        <dbReference type="Proteomes" id="UP001223336"/>
    </source>
</evidence>
<feature type="region of interest" description="Disordered" evidence="1">
    <location>
        <begin position="1"/>
        <end position="26"/>
    </location>
</feature>
<feature type="domain" description="Toprim" evidence="2">
    <location>
        <begin position="239"/>
        <end position="334"/>
    </location>
</feature>
<protein>
    <submittedName>
        <fullName evidence="4">Toprim domain-containing protein</fullName>
    </submittedName>
</protein>
<sequence>MESAQRKAPSATNTRGHTNFNDSRTDYKTSGAKLPLSTTDILDNFRQALIENIGHAPNTIECSGKLERFSSNGKSDDKAGWYVCHEHTLMIDQAYQWGIVCIFGNWREGSTYQWNSFSTFFQLSREAKQELERKQQAQVAQQQAERAAKAEQAHRQGVAMWKSAQPANPSHPYLMRKRVGAYNIRQTGNLLLIPLCDLDMLLHGLQTIAPTGEKRFLTGTPKRGKFHLIGDSLTHSQGVYVCEGYATGASLYETYGLPVLVAFDAGNLLPVTQNYHNRFPHIPLTVCADNDRKTPDNPGLSKARAVVACLPKVGLIVPEFPDTAPLHLSDFNDLTALLNSNANKDTTP</sequence>
<evidence type="ECO:0000313" key="4">
    <source>
        <dbReference type="EMBL" id="WML87158.1"/>
    </source>
</evidence>
<gene>
    <name evidence="3" type="ORF">RCC75_14860</name>
    <name evidence="4" type="ORF">RCG00_02095</name>
</gene>
<name>A0AA51QXD8_9GAMM</name>
<dbReference type="Pfam" id="PF13362">
    <property type="entry name" value="Toprim_3"/>
    <property type="match status" value="1"/>
</dbReference>
<dbReference type="Proteomes" id="UP001223336">
    <property type="component" value="Unassembled WGS sequence"/>
</dbReference>
<dbReference type="InterPro" id="IPR006171">
    <property type="entry name" value="TOPRIM_dom"/>
</dbReference>
<keyword evidence="5" id="KW-1185">Reference proteome</keyword>
<accession>A0AA51QXD8</accession>
<dbReference type="InterPro" id="IPR034154">
    <property type="entry name" value="TOPRIM_DnaG/twinkle"/>
</dbReference>
<reference evidence="4 5" key="1">
    <citation type="submission" date="2023-08" db="EMBL/GenBank/DDBJ databases">
        <title>New molecular markers tilS and rpoB for phylogenetic and monitoring studies of the genus Thiothrix biodiversity.</title>
        <authorList>
            <person name="Ravin N.V."/>
            <person name="Smolyakov D."/>
            <person name="Markov N.D."/>
            <person name="Beletsky A.V."/>
            <person name="Mardanov A.V."/>
            <person name="Rudenko T.S."/>
            <person name="Grabovich M.Y."/>
        </authorList>
    </citation>
    <scope>NUCLEOTIDE SEQUENCE</scope>
    <source>
        <strain evidence="4">DNT52</strain>
        <strain evidence="3 5">H33</strain>
    </source>
</reference>
<dbReference type="RefSeq" id="WP_308135638.1">
    <property type="nucleotide sequence ID" value="NZ_CP133217.1"/>
</dbReference>
<dbReference type="CDD" id="cd01029">
    <property type="entry name" value="TOPRIM_primases"/>
    <property type="match status" value="1"/>
</dbReference>
<evidence type="ECO:0000313" key="3">
    <source>
        <dbReference type="EMBL" id="MDQ5769822.1"/>
    </source>
</evidence>
<dbReference type="EMBL" id="JAVFKN010000021">
    <property type="protein sequence ID" value="MDQ5769822.1"/>
    <property type="molecule type" value="Genomic_DNA"/>
</dbReference>
<evidence type="ECO:0000256" key="1">
    <source>
        <dbReference type="SAM" id="MobiDB-lite"/>
    </source>
</evidence>
<organism evidence="4">
    <name type="scientific">Thiothrix subterranea</name>
    <dbReference type="NCBI Taxonomy" id="2735563"/>
    <lineage>
        <taxon>Bacteria</taxon>
        <taxon>Pseudomonadati</taxon>
        <taxon>Pseudomonadota</taxon>
        <taxon>Gammaproteobacteria</taxon>
        <taxon>Thiotrichales</taxon>
        <taxon>Thiotrichaceae</taxon>
        <taxon>Thiothrix</taxon>
    </lineage>
</organism>
<dbReference type="EMBL" id="CP133217">
    <property type="protein sequence ID" value="WML87158.1"/>
    <property type="molecule type" value="Genomic_DNA"/>
</dbReference>
<dbReference type="Proteomes" id="UP001229862">
    <property type="component" value="Chromosome"/>
</dbReference>
<evidence type="ECO:0000259" key="2">
    <source>
        <dbReference type="Pfam" id="PF13362"/>
    </source>
</evidence>
<feature type="compositionally biased region" description="Polar residues" evidence="1">
    <location>
        <begin position="10"/>
        <end position="22"/>
    </location>
</feature>
<dbReference type="AlphaFoldDB" id="A0AA51QXD8"/>
<proteinExistence type="predicted"/>